<accession>A0A4R6VBU6</accession>
<dbReference type="AlphaFoldDB" id="A0A4R6VBU6"/>
<keyword evidence="3" id="KW-1185">Reference proteome</keyword>
<name>A0A4R6VBU6_9PAST</name>
<dbReference type="PROSITE" id="PS51257">
    <property type="entry name" value="PROKAR_LIPOPROTEIN"/>
    <property type="match status" value="1"/>
</dbReference>
<protein>
    <recommendedName>
        <fullName evidence="4">Excinuclease ABC subunit A</fullName>
    </recommendedName>
</protein>
<feature type="signal peptide" evidence="1">
    <location>
        <begin position="1"/>
        <end position="17"/>
    </location>
</feature>
<reference evidence="2 3" key="1">
    <citation type="submission" date="2019-03" db="EMBL/GenBank/DDBJ databases">
        <title>Genomic Encyclopedia of Type Strains, Phase IV (KMG-IV): sequencing the most valuable type-strain genomes for metagenomic binning, comparative biology and taxonomic classification.</title>
        <authorList>
            <person name="Goeker M."/>
        </authorList>
    </citation>
    <scope>NUCLEOTIDE SEQUENCE [LARGE SCALE GENOMIC DNA]</scope>
    <source>
        <strain evidence="2 3">DSM 28403</strain>
    </source>
</reference>
<proteinExistence type="predicted"/>
<sequence>MKPAKLILITLAGLAVAACAPRDTTHYLSINDALNSADGKKVLNPNIKLYFAQNAPGKVLAQGLVSNKKTNATLKSDEAACRWAFLSALKQFQERAASMGATKVSNIVSFYKKNPYRSESQYECHAGRMIGGVALKGDIVK</sequence>
<gene>
    <name evidence="2" type="ORF">EDC45_1324</name>
</gene>
<evidence type="ECO:0000313" key="2">
    <source>
        <dbReference type="EMBL" id="TDQ57677.1"/>
    </source>
</evidence>
<evidence type="ECO:0000313" key="3">
    <source>
        <dbReference type="Proteomes" id="UP000295657"/>
    </source>
</evidence>
<feature type="chain" id="PRO_5020830370" description="Excinuclease ABC subunit A" evidence="1">
    <location>
        <begin position="18"/>
        <end position="141"/>
    </location>
</feature>
<keyword evidence="1" id="KW-0732">Signal</keyword>
<dbReference type="OrthoDB" id="8161726at2"/>
<evidence type="ECO:0008006" key="4">
    <source>
        <dbReference type="Google" id="ProtNLM"/>
    </source>
</evidence>
<comment type="caution">
    <text evidence="2">The sequence shown here is derived from an EMBL/GenBank/DDBJ whole genome shotgun (WGS) entry which is preliminary data.</text>
</comment>
<dbReference type="EMBL" id="SNYQ01000004">
    <property type="protein sequence ID" value="TDQ57677.1"/>
    <property type="molecule type" value="Genomic_DNA"/>
</dbReference>
<organism evidence="2 3">
    <name type="scientific">Mesocricetibacter intestinalis</name>
    <dbReference type="NCBI Taxonomy" id="1521930"/>
    <lineage>
        <taxon>Bacteria</taxon>
        <taxon>Pseudomonadati</taxon>
        <taxon>Pseudomonadota</taxon>
        <taxon>Gammaproteobacteria</taxon>
        <taxon>Pasteurellales</taxon>
        <taxon>Pasteurellaceae</taxon>
        <taxon>Mesocricetibacter</taxon>
    </lineage>
</organism>
<dbReference type="Proteomes" id="UP000295657">
    <property type="component" value="Unassembled WGS sequence"/>
</dbReference>
<dbReference type="RefSeq" id="WP_133544716.1">
    <property type="nucleotide sequence ID" value="NZ_SNYQ01000004.1"/>
</dbReference>
<evidence type="ECO:0000256" key="1">
    <source>
        <dbReference type="SAM" id="SignalP"/>
    </source>
</evidence>